<dbReference type="InterPro" id="IPR042185">
    <property type="entry name" value="Serpin_sf_2"/>
</dbReference>
<feature type="chain" id="PRO_5038290276" evidence="6">
    <location>
        <begin position="21"/>
        <end position="427"/>
    </location>
</feature>
<dbReference type="InterPro" id="IPR000215">
    <property type="entry name" value="Serpin_fam"/>
</dbReference>
<evidence type="ECO:0000259" key="7">
    <source>
        <dbReference type="SMART" id="SM00093"/>
    </source>
</evidence>
<keyword evidence="10" id="KW-1185">Reference proteome</keyword>
<organism evidence="8">
    <name type="scientific">Dermatophagoides farinae</name>
    <name type="common">American house dust mite</name>
    <dbReference type="NCBI Taxonomy" id="6954"/>
    <lineage>
        <taxon>Eukaryota</taxon>
        <taxon>Metazoa</taxon>
        <taxon>Ecdysozoa</taxon>
        <taxon>Arthropoda</taxon>
        <taxon>Chelicerata</taxon>
        <taxon>Arachnida</taxon>
        <taxon>Acari</taxon>
        <taxon>Acariformes</taxon>
        <taxon>Sarcoptiformes</taxon>
        <taxon>Astigmata</taxon>
        <taxon>Psoroptidia</taxon>
        <taxon>Analgoidea</taxon>
        <taxon>Pyroglyphidae</taxon>
        <taxon>Dermatophagoidinae</taxon>
        <taxon>Dermatophagoides</taxon>
    </lineage>
</organism>
<keyword evidence="2" id="KW-0646">Protease inhibitor</keyword>
<dbReference type="SMART" id="SM00093">
    <property type="entry name" value="SERPIN"/>
    <property type="match status" value="1"/>
</dbReference>
<dbReference type="GO" id="GO:0005615">
    <property type="term" value="C:extracellular space"/>
    <property type="evidence" value="ECO:0007669"/>
    <property type="project" value="InterPro"/>
</dbReference>
<dbReference type="GO" id="GO:0004867">
    <property type="term" value="F:serine-type endopeptidase inhibitor activity"/>
    <property type="evidence" value="ECO:0007669"/>
    <property type="project" value="UniProtKB-KW"/>
</dbReference>
<dbReference type="Gene3D" id="3.30.497.10">
    <property type="entry name" value="Antithrombin, subunit I, domain 2"/>
    <property type="match status" value="1"/>
</dbReference>
<dbReference type="InterPro" id="IPR023796">
    <property type="entry name" value="Serpin_dom"/>
</dbReference>
<dbReference type="PANTHER" id="PTHR11461">
    <property type="entry name" value="SERINE PROTEASE INHIBITOR, SERPIN"/>
    <property type="match status" value="1"/>
</dbReference>
<dbReference type="InterPro" id="IPR023795">
    <property type="entry name" value="Serpin_CS"/>
</dbReference>
<reference evidence="9" key="1">
    <citation type="submission" date="2013-05" db="EMBL/GenBank/DDBJ databases">
        <authorList>
            <person name="Yim A.K.Y."/>
            <person name="Chan T.F."/>
            <person name="Ji K.M."/>
            <person name="Liu X.Y."/>
            <person name="Zhou J.W."/>
            <person name="Li R.Q."/>
            <person name="Yang K.Y."/>
            <person name="Li J."/>
            <person name="Li M."/>
            <person name="Law P.T.W."/>
            <person name="Wu Y.L."/>
            <person name="Cai Z.L."/>
            <person name="Qin H."/>
            <person name="Bao Y."/>
            <person name="Leung R.K.K."/>
            <person name="Ng P.K.S."/>
            <person name="Zou J."/>
            <person name="Zhong X.J."/>
            <person name="Ran P.X."/>
            <person name="Zhong N.S."/>
            <person name="Liu Z.G."/>
            <person name="Tsui S.K.W."/>
        </authorList>
    </citation>
    <scope>NUCLEOTIDE SEQUENCE</scope>
    <source>
        <strain evidence="9">Derf</strain>
        <tissue evidence="9">Whole organism</tissue>
    </source>
</reference>
<reference evidence="9" key="3">
    <citation type="journal article" date="2022" name="Res Sq">
        <title>Comparative Genomics Reveals Insights into the Divergent Evolution of Astigmatic Mites and Household Pest Adaptations.</title>
        <authorList>
            <person name="Xiong Q."/>
            <person name="Wan A.T.-Y."/>
            <person name="Liu X.-Y."/>
            <person name="Fung C.S.-H."/>
            <person name="Xiao X."/>
            <person name="Malainual N."/>
            <person name="Hou J."/>
            <person name="Wang L."/>
            <person name="Wang M."/>
            <person name="Yang K."/>
            <person name="Cui Y."/>
            <person name="Leung E."/>
            <person name="Nong W."/>
            <person name="Shin S.-K."/>
            <person name="Au S."/>
            <person name="Jeong K.Y."/>
            <person name="Chew F.T."/>
            <person name="Hui J."/>
            <person name="Leung T.F."/>
            <person name="Tungtrongchitr A."/>
            <person name="Zhong N."/>
            <person name="Liu Z."/>
            <person name="Tsui S."/>
        </authorList>
    </citation>
    <scope>NUCLEOTIDE SEQUENCE</scope>
    <source>
        <strain evidence="9">Derf</strain>
        <tissue evidence="9">Whole organism</tissue>
    </source>
</reference>
<dbReference type="SMR" id="A0A088SV31"/>
<dbReference type="InterPro" id="IPR036186">
    <property type="entry name" value="Serpin_sf"/>
</dbReference>
<reference evidence="8" key="2">
    <citation type="submission" date="2014-06" db="EMBL/GenBank/DDBJ databases">
        <title>Cloning, expression, purification and immunological activity of genes from Dermatophagoides farinae.</title>
        <authorList>
            <person name="Liu X.-Y."/>
            <person name="Liu Z.-G."/>
            <person name="Yang P.-C."/>
            <person name="Wu Y.-L."/>
            <person name="Liu L.-H."/>
            <person name="CHen X."/>
        </authorList>
    </citation>
    <scope>NUCLEOTIDE SEQUENCE</scope>
</reference>
<dbReference type="Proteomes" id="UP000790347">
    <property type="component" value="Unassembled WGS sequence"/>
</dbReference>
<dbReference type="AlphaFoldDB" id="A0A088SV31"/>
<evidence type="ECO:0000256" key="4">
    <source>
        <dbReference type="ARBA" id="ARBA00023180"/>
    </source>
</evidence>
<proteinExistence type="evidence at transcript level"/>
<accession>A0A088SV31</accession>
<dbReference type="PANTHER" id="PTHR11461:SF211">
    <property type="entry name" value="GH10112P-RELATED"/>
    <property type="match status" value="1"/>
</dbReference>
<protein>
    <submittedName>
        <fullName evidence="8">Der f 27 allergen</fullName>
    </submittedName>
    <submittedName>
        <fullName evidence="9">Serpin</fullName>
    </submittedName>
</protein>
<evidence type="ECO:0000256" key="5">
    <source>
        <dbReference type="RuleBase" id="RU000411"/>
    </source>
</evidence>
<keyword evidence="4" id="KW-0325">Glycoprotein</keyword>
<dbReference type="InterPro" id="IPR042178">
    <property type="entry name" value="Serpin_sf_1"/>
</dbReference>
<keyword evidence="3" id="KW-0722">Serine protease inhibitor</keyword>
<dbReference type="SUPFAM" id="SSF56574">
    <property type="entry name" value="Serpins"/>
    <property type="match status" value="1"/>
</dbReference>
<evidence type="ECO:0000313" key="9">
    <source>
        <dbReference type="EMBL" id="KAH9522615.1"/>
    </source>
</evidence>
<evidence type="ECO:0000256" key="2">
    <source>
        <dbReference type="ARBA" id="ARBA00022690"/>
    </source>
</evidence>
<keyword evidence="6" id="KW-0732">Signal</keyword>
<dbReference type="Pfam" id="PF00079">
    <property type="entry name" value="Serpin"/>
    <property type="match status" value="1"/>
</dbReference>
<evidence type="ECO:0000256" key="1">
    <source>
        <dbReference type="ARBA" id="ARBA00009500"/>
    </source>
</evidence>
<feature type="domain" description="Serpin" evidence="7">
    <location>
        <begin position="50"/>
        <end position="427"/>
    </location>
</feature>
<evidence type="ECO:0000313" key="8">
    <source>
        <dbReference type="EMBL" id="AIO08851.1"/>
    </source>
</evidence>
<dbReference type="EMBL" id="ASGP02000002">
    <property type="protein sequence ID" value="KAH9522615.1"/>
    <property type="molecule type" value="Genomic_DNA"/>
</dbReference>
<dbReference type="Gene3D" id="2.30.39.10">
    <property type="entry name" value="Alpha-1-antitrypsin, domain 1"/>
    <property type="match status" value="1"/>
</dbReference>
<feature type="signal peptide" evidence="6">
    <location>
        <begin position="1"/>
        <end position="20"/>
    </location>
</feature>
<evidence type="ECO:0000256" key="6">
    <source>
        <dbReference type="SAM" id="SignalP"/>
    </source>
</evidence>
<sequence length="427" mass="48296">MKFFLLSFVLMIVAATATYAAHVGSGSRDNNNNKPVPAEGFAKASNEFGFHLLKEVIQHRSSSGSRGSSENVLFSPYSVAVALSMVHQGTQGSTAEQFKRVLYYDRVQQLNGGEYQTVANSVKQIQNQIKQSDQSNQFDWGNMLMVDQQIPVKDQYKKIIEQYYDGQVMSVDFRKESKNVMERINQFVSNKTHGLIDRMLEQPPSADTGLALINAVYFKGEWLKPFDSMRTEQSVFYGHHGQEYKNVQYINGQGPYGYVEVPQWNSDLIQLPYKGEDIAFYGVLPRERNYDLDKIRQSINSTFVDEIVGQITGGQSSTVYFPKIELSTSYQLPEILKSMGLQDVFTESADLSGITDKKPMKIDDAIHKAKLILNEQGTEAGAGTYIQMAVLSALETSHTFRFDHPFMYFIRHLPTGQILFLGEIHDF</sequence>
<dbReference type="CDD" id="cd19577">
    <property type="entry name" value="serpinJ_IRS-2-like"/>
    <property type="match status" value="1"/>
</dbReference>
<name>A0A088SV31_DERFA</name>
<evidence type="ECO:0000256" key="3">
    <source>
        <dbReference type="ARBA" id="ARBA00022900"/>
    </source>
</evidence>
<dbReference type="PROSITE" id="PS00284">
    <property type="entry name" value="SERPIN"/>
    <property type="match status" value="1"/>
</dbReference>
<comment type="similarity">
    <text evidence="1 5">Belongs to the serpin family.</text>
</comment>
<dbReference type="EMBL" id="KM009995">
    <property type="protein sequence ID" value="AIO08851.1"/>
    <property type="molecule type" value="mRNA"/>
</dbReference>
<gene>
    <name evidence="9" type="ORF">DERF_006181</name>
</gene>
<evidence type="ECO:0000313" key="10">
    <source>
        <dbReference type="Proteomes" id="UP000790347"/>
    </source>
</evidence>